<organism evidence="2 3">
    <name type="scientific">Austropuccinia psidii MF-1</name>
    <dbReference type="NCBI Taxonomy" id="1389203"/>
    <lineage>
        <taxon>Eukaryota</taxon>
        <taxon>Fungi</taxon>
        <taxon>Dikarya</taxon>
        <taxon>Basidiomycota</taxon>
        <taxon>Pucciniomycotina</taxon>
        <taxon>Pucciniomycetes</taxon>
        <taxon>Pucciniales</taxon>
        <taxon>Sphaerophragmiaceae</taxon>
        <taxon>Austropuccinia</taxon>
    </lineage>
</organism>
<feature type="compositionally biased region" description="Polar residues" evidence="1">
    <location>
        <begin position="1"/>
        <end position="14"/>
    </location>
</feature>
<feature type="region of interest" description="Disordered" evidence="1">
    <location>
        <begin position="1"/>
        <end position="32"/>
    </location>
</feature>
<keyword evidence="3" id="KW-1185">Reference proteome</keyword>
<evidence type="ECO:0000256" key="1">
    <source>
        <dbReference type="SAM" id="MobiDB-lite"/>
    </source>
</evidence>
<reference evidence="2" key="1">
    <citation type="submission" date="2021-03" db="EMBL/GenBank/DDBJ databases">
        <title>Draft genome sequence of rust myrtle Austropuccinia psidii MF-1, a brazilian biotype.</title>
        <authorList>
            <person name="Quecine M.C."/>
            <person name="Pachon D.M.R."/>
            <person name="Bonatelli M.L."/>
            <person name="Correr F.H."/>
            <person name="Franceschini L.M."/>
            <person name="Leite T.F."/>
            <person name="Margarido G.R.A."/>
            <person name="Almeida C.A."/>
            <person name="Ferrarezi J.A."/>
            <person name="Labate C.A."/>
        </authorList>
    </citation>
    <scope>NUCLEOTIDE SEQUENCE</scope>
    <source>
        <strain evidence="2">MF-1</strain>
    </source>
</reference>
<comment type="caution">
    <text evidence="2">The sequence shown here is derived from an EMBL/GenBank/DDBJ whole genome shotgun (WGS) entry which is preliminary data.</text>
</comment>
<dbReference type="AlphaFoldDB" id="A0A9Q3GCU5"/>
<proteinExistence type="predicted"/>
<dbReference type="EMBL" id="AVOT02000402">
    <property type="protein sequence ID" value="MBW0462715.1"/>
    <property type="molecule type" value="Genomic_DNA"/>
</dbReference>
<accession>A0A9Q3GCU5</accession>
<gene>
    <name evidence="2" type="ORF">O181_002430</name>
</gene>
<evidence type="ECO:0000313" key="2">
    <source>
        <dbReference type="EMBL" id="MBW0462715.1"/>
    </source>
</evidence>
<feature type="compositionally biased region" description="Polar residues" evidence="1">
    <location>
        <begin position="23"/>
        <end position="32"/>
    </location>
</feature>
<sequence>MHISSLGTSGSHYSNLKKKYTQIHENPGTSKRYNLTIRKQSKISASGSFYSATERIQEWKERQIRRSSLSPKNKAIYKKCFTSYTIKQEVSKPLECSHSQSLSQLRRSSTISSQGATDELLKESSGK</sequence>
<dbReference type="Proteomes" id="UP000765509">
    <property type="component" value="Unassembled WGS sequence"/>
</dbReference>
<protein>
    <submittedName>
        <fullName evidence="2">Uncharacterized protein</fullName>
    </submittedName>
</protein>
<name>A0A9Q3GCU5_9BASI</name>
<feature type="compositionally biased region" description="Low complexity" evidence="1">
    <location>
        <begin position="97"/>
        <end position="114"/>
    </location>
</feature>
<feature type="region of interest" description="Disordered" evidence="1">
    <location>
        <begin position="97"/>
        <end position="127"/>
    </location>
</feature>
<evidence type="ECO:0000313" key="3">
    <source>
        <dbReference type="Proteomes" id="UP000765509"/>
    </source>
</evidence>